<dbReference type="EMBL" id="LAJY01000434">
    <property type="protein sequence ID" value="KJV08841.1"/>
    <property type="molecule type" value="Genomic_DNA"/>
</dbReference>
<feature type="signal peptide" evidence="8">
    <location>
        <begin position="1"/>
        <end position="28"/>
    </location>
</feature>
<protein>
    <submittedName>
        <fullName evidence="9">Poly(3-hydroxybutyrate) depolymerase</fullName>
    </submittedName>
</protein>
<evidence type="ECO:0000256" key="4">
    <source>
        <dbReference type="ARBA" id="ARBA00022729"/>
    </source>
</evidence>
<reference evidence="9 10" key="1">
    <citation type="submission" date="2015-03" db="EMBL/GenBank/DDBJ databases">
        <title>Draft genome sequence of Elstera litoralis.</title>
        <authorList>
            <person name="Rahalkar M.C."/>
            <person name="Dhakephalkar P.K."/>
            <person name="Pore S.D."/>
            <person name="Arora P."/>
            <person name="Kapse N.G."/>
            <person name="Pandit P.S."/>
        </authorList>
    </citation>
    <scope>NUCLEOTIDE SEQUENCE [LARGE SCALE GENOMIC DNA]</scope>
    <source>
        <strain evidence="9 10">Dia-1</strain>
    </source>
</reference>
<organism evidence="9 10">
    <name type="scientific">Elstera litoralis</name>
    <dbReference type="NCBI Taxonomy" id="552518"/>
    <lineage>
        <taxon>Bacteria</taxon>
        <taxon>Pseudomonadati</taxon>
        <taxon>Pseudomonadota</taxon>
        <taxon>Alphaproteobacteria</taxon>
        <taxon>Rhodospirillales</taxon>
        <taxon>Rhodospirillaceae</taxon>
        <taxon>Elstera</taxon>
    </lineage>
</organism>
<dbReference type="InterPro" id="IPR029058">
    <property type="entry name" value="AB_hydrolase_fold"/>
</dbReference>
<keyword evidence="7" id="KW-0624">Polysaccharide degradation</keyword>
<keyword evidence="6" id="KW-0119">Carbohydrate metabolism</keyword>
<keyword evidence="4 8" id="KW-0732">Signal</keyword>
<keyword evidence="5" id="KW-0378">Hydrolase</keyword>
<evidence type="ECO:0000256" key="5">
    <source>
        <dbReference type="ARBA" id="ARBA00022801"/>
    </source>
</evidence>
<feature type="chain" id="PRO_5002462471" evidence="8">
    <location>
        <begin position="29"/>
        <end position="314"/>
    </location>
</feature>
<dbReference type="PANTHER" id="PTHR38050:SF2">
    <property type="entry name" value="FERULOYL ESTERASE C-RELATED"/>
    <property type="match status" value="1"/>
</dbReference>
<keyword evidence="3" id="KW-0858">Xylan degradation</keyword>
<dbReference type="AlphaFoldDB" id="A0A0F3IQ26"/>
<evidence type="ECO:0000256" key="8">
    <source>
        <dbReference type="SAM" id="SignalP"/>
    </source>
</evidence>
<dbReference type="Proteomes" id="UP000033774">
    <property type="component" value="Unassembled WGS sequence"/>
</dbReference>
<evidence type="ECO:0000256" key="1">
    <source>
        <dbReference type="ARBA" id="ARBA00004613"/>
    </source>
</evidence>
<dbReference type="GO" id="GO:0030600">
    <property type="term" value="F:feruloyl esterase activity"/>
    <property type="evidence" value="ECO:0007669"/>
    <property type="project" value="InterPro"/>
</dbReference>
<evidence type="ECO:0000313" key="10">
    <source>
        <dbReference type="Proteomes" id="UP000033774"/>
    </source>
</evidence>
<evidence type="ECO:0000256" key="2">
    <source>
        <dbReference type="ARBA" id="ARBA00022525"/>
    </source>
</evidence>
<gene>
    <name evidence="9" type="ORF">VZ95_15205</name>
</gene>
<proteinExistence type="predicted"/>
<keyword evidence="10" id="KW-1185">Reference proteome</keyword>
<comment type="subcellular location">
    <subcellularLocation>
        <location evidence="1">Secreted</location>
    </subcellularLocation>
</comment>
<evidence type="ECO:0000256" key="6">
    <source>
        <dbReference type="ARBA" id="ARBA00023277"/>
    </source>
</evidence>
<dbReference type="GO" id="GO:0045493">
    <property type="term" value="P:xylan catabolic process"/>
    <property type="evidence" value="ECO:0007669"/>
    <property type="project" value="UniProtKB-KW"/>
</dbReference>
<dbReference type="InterPro" id="IPR010126">
    <property type="entry name" value="Esterase_phb"/>
</dbReference>
<evidence type="ECO:0000313" key="9">
    <source>
        <dbReference type="EMBL" id="KJV08841.1"/>
    </source>
</evidence>
<dbReference type="InterPro" id="IPR043595">
    <property type="entry name" value="FaeB/C/D"/>
</dbReference>
<dbReference type="Gene3D" id="3.40.50.1820">
    <property type="entry name" value="alpha/beta hydrolase"/>
    <property type="match status" value="1"/>
</dbReference>
<keyword evidence="2" id="KW-0964">Secreted</keyword>
<accession>A0A0F3IQ26</accession>
<comment type="caution">
    <text evidence="9">The sequence shown here is derived from an EMBL/GenBank/DDBJ whole genome shotgun (WGS) entry which is preliminary data.</text>
</comment>
<name>A0A0F3IQ26_9PROT</name>
<dbReference type="GO" id="GO:0005576">
    <property type="term" value="C:extracellular region"/>
    <property type="evidence" value="ECO:0007669"/>
    <property type="project" value="UniProtKB-SubCell"/>
</dbReference>
<evidence type="ECO:0000256" key="7">
    <source>
        <dbReference type="ARBA" id="ARBA00023326"/>
    </source>
</evidence>
<dbReference type="OrthoDB" id="9767239at2"/>
<dbReference type="SUPFAM" id="SSF53474">
    <property type="entry name" value="alpha/beta-Hydrolases"/>
    <property type="match status" value="1"/>
</dbReference>
<sequence length="314" mass="33124">MCSIRQVTPFLRMLVATAVLVAAGAAAAAGLNQPGDHRVSLRHGGLEREFLVHVPRTLAPGAAVPLVLALHGGGGDMEHMARDDRYGLITKSDQAGFIAVFPNGFSRLRSGKIATWNAGNCCGAARDRNIDDVGFLRAVIAQVAAQAPVDRSRVFAIGMSNGGMMAYRLACEASDLLRGIMAVAGTDNTQTCSPARPVPVLHIHARNDDRVLFNGGAGAASRDPDLMTDFISVPATVAKWQRLNRTNAAATPILSVPGAICERYAGSAPVQLCVTETGAHSWPGGTKRRGEEPSQAIRANDVMWAFFFGVVSAL</sequence>
<dbReference type="PATRIC" id="fig|552518.3.peg.2870"/>
<dbReference type="Pfam" id="PF10503">
    <property type="entry name" value="Esterase_PHB"/>
    <property type="match status" value="1"/>
</dbReference>
<evidence type="ECO:0000256" key="3">
    <source>
        <dbReference type="ARBA" id="ARBA00022651"/>
    </source>
</evidence>
<dbReference type="PANTHER" id="PTHR38050">
    <property type="match status" value="1"/>
</dbReference>